<evidence type="ECO:0008006" key="3">
    <source>
        <dbReference type="Google" id="ProtNLM"/>
    </source>
</evidence>
<dbReference type="Proteomes" id="UP001274830">
    <property type="component" value="Unassembled WGS sequence"/>
</dbReference>
<protein>
    <recommendedName>
        <fullName evidence="3">SnoaL-like domain-containing protein</fullName>
    </recommendedName>
</protein>
<comment type="caution">
    <text evidence="1">The sequence shown here is derived from an EMBL/GenBank/DDBJ whole genome shotgun (WGS) entry which is preliminary data.</text>
</comment>
<gene>
    <name evidence="1" type="ORF">LTR78_010268</name>
</gene>
<dbReference type="EMBL" id="JAUTXT010000069">
    <property type="protein sequence ID" value="KAK3669887.1"/>
    <property type="molecule type" value="Genomic_DNA"/>
</dbReference>
<evidence type="ECO:0000313" key="2">
    <source>
        <dbReference type="Proteomes" id="UP001274830"/>
    </source>
</evidence>
<organism evidence="1 2">
    <name type="scientific">Recurvomyces mirabilis</name>
    <dbReference type="NCBI Taxonomy" id="574656"/>
    <lineage>
        <taxon>Eukaryota</taxon>
        <taxon>Fungi</taxon>
        <taxon>Dikarya</taxon>
        <taxon>Ascomycota</taxon>
        <taxon>Pezizomycotina</taxon>
        <taxon>Dothideomycetes</taxon>
        <taxon>Dothideomycetidae</taxon>
        <taxon>Mycosphaerellales</taxon>
        <taxon>Teratosphaeriaceae</taxon>
        <taxon>Recurvomyces</taxon>
    </lineage>
</organism>
<name>A0AAE0TMS2_9PEZI</name>
<sequence>MVISTLYFSAPTSAEAWATDHPAMKFYSKYVQDFGKRFDTTQPDRYYADDCRVTMPDNSIIDMSQGSRGLWQFFGRELYGMFPKVERDLLSLIIVTDDQKGTHDIHMQTITSLHTGKGKVDVPQSFTYTLGEADEGKGTNGLQFRALRCFYDRSLIAKAKEDLS</sequence>
<accession>A0AAE0TMS2</accession>
<reference evidence="1" key="1">
    <citation type="submission" date="2023-07" db="EMBL/GenBank/DDBJ databases">
        <title>Black Yeasts Isolated from many extreme environments.</title>
        <authorList>
            <person name="Coleine C."/>
            <person name="Stajich J.E."/>
            <person name="Selbmann L."/>
        </authorList>
    </citation>
    <scope>NUCLEOTIDE SEQUENCE</scope>
    <source>
        <strain evidence="1">CCFEE 5485</strain>
    </source>
</reference>
<keyword evidence="2" id="KW-1185">Reference proteome</keyword>
<proteinExistence type="predicted"/>
<dbReference type="AlphaFoldDB" id="A0AAE0TMS2"/>
<evidence type="ECO:0000313" key="1">
    <source>
        <dbReference type="EMBL" id="KAK3669887.1"/>
    </source>
</evidence>